<evidence type="ECO:0000256" key="1">
    <source>
        <dbReference type="ARBA" id="ARBA00010944"/>
    </source>
</evidence>
<dbReference type="Pfam" id="PF04321">
    <property type="entry name" value="RmlD_sub_bind"/>
    <property type="match status" value="1"/>
</dbReference>
<dbReference type="AlphaFoldDB" id="Q0AZ04"/>
<keyword evidence="2" id="KW-0521">NADP</keyword>
<dbReference type="InterPro" id="IPR036291">
    <property type="entry name" value="NAD(P)-bd_dom_sf"/>
</dbReference>
<accession>Q0AZ04</accession>
<comment type="function">
    <text evidence="2">Catalyzes the reduction of dTDP-6-deoxy-L-lyxo-4-hexulose to yield dTDP-L-rhamnose.</text>
</comment>
<dbReference type="KEGG" id="swo:Swol_0727"/>
<sequence>MCRKHISGEEKLMKTRVLILGGTGMLGHTLFSQLMLEPNLDVYATARSSEGLKEWFPADMVSKIRIGVDADNFDTVIRALASIQPDVVINCIGLIKQLPISSDPLSAITVNSLLPHRISLVCRTAGARLIHISTDCVFNGSKGNYTEQDPSDAQDLYGRSKFLGEVSYPHCVTIRTSIIGHELKGKLGLIEWFLAQEGSIRGFTKAIYSGFPTVELARIIREVVLPNKELSGVYHVSSEPISKYDLLNLVATKYGKKIVIEPYHDFVQDRSLNSDRFRQATGYQPPSWEEMADKMYKEYSKS</sequence>
<keyword evidence="2" id="KW-0560">Oxidoreductase</keyword>
<dbReference type="GO" id="GO:0019305">
    <property type="term" value="P:dTDP-rhamnose biosynthetic process"/>
    <property type="evidence" value="ECO:0007669"/>
    <property type="project" value="UniProtKB-UniPathway"/>
</dbReference>
<name>Q0AZ04_SYNWW</name>
<dbReference type="eggNOG" id="COG1091">
    <property type="taxonomic scope" value="Bacteria"/>
</dbReference>
<comment type="pathway">
    <text evidence="2">Carbohydrate biosynthesis; dTDP-L-rhamnose biosynthesis.</text>
</comment>
<dbReference type="InterPro" id="IPR029903">
    <property type="entry name" value="RmlD-like-bd"/>
</dbReference>
<evidence type="ECO:0000313" key="4">
    <source>
        <dbReference type="EMBL" id="ABI68050.1"/>
    </source>
</evidence>
<protein>
    <recommendedName>
        <fullName evidence="2">dTDP-4-dehydrorhamnose reductase</fullName>
        <ecNumber evidence="2">1.1.1.133</ecNumber>
    </recommendedName>
</protein>
<evidence type="ECO:0000313" key="5">
    <source>
        <dbReference type="Proteomes" id="UP000001968"/>
    </source>
</evidence>
<reference evidence="5" key="1">
    <citation type="journal article" date="2010" name="Environ. Microbiol.">
        <title>The genome of Syntrophomonas wolfei: new insights into syntrophic metabolism and biohydrogen production.</title>
        <authorList>
            <person name="Sieber J.R."/>
            <person name="Sims D.R."/>
            <person name="Han C."/>
            <person name="Kim E."/>
            <person name="Lykidis A."/>
            <person name="Lapidus A.L."/>
            <person name="McDonnald E."/>
            <person name="Rohlin L."/>
            <person name="Culley D.E."/>
            <person name="Gunsalus R."/>
            <person name="McInerney M.J."/>
        </authorList>
    </citation>
    <scope>NUCLEOTIDE SEQUENCE [LARGE SCALE GENOMIC DNA]</scope>
    <source>
        <strain evidence="5">DSM 2245B / Goettingen</strain>
    </source>
</reference>
<dbReference type="InterPro" id="IPR005913">
    <property type="entry name" value="dTDP_dehydrorham_reduct"/>
</dbReference>
<dbReference type="EMBL" id="CP000448">
    <property type="protein sequence ID" value="ABI68050.1"/>
    <property type="molecule type" value="Genomic_DNA"/>
</dbReference>
<keyword evidence="5" id="KW-1185">Reference proteome</keyword>
<dbReference type="HOGENOM" id="CLU_045518_2_2_9"/>
<dbReference type="PANTHER" id="PTHR10491">
    <property type="entry name" value="DTDP-4-DEHYDRORHAMNOSE REDUCTASE"/>
    <property type="match status" value="1"/>
</dbReference>
<dbReference type="Proteomes" id="UP000001968">
    <property type="component" value="Chromosome"/>
</dbReference>
<dbReference type="PANTHER" id="PTHR10491:SF4">
    <property type="entry name" value="METHIONINE ADENOSYLTRANSFERASE 2 SUBUNIT BETA"/>
    <property type="match status" value="1"/>
</dbReference>
<evidence type="ECO:0000259" key="3">
    <source>
        <dbReference type="Pfam" id="PF04321"/>
    </source>
</evidence>
<dbReference type="GO" id="GO:0008831">
    <property type="term" value="F:dTDP-4-dehydrorhamnose reductase activity"/>
    <property type="evidence" value="ECO:0007669"/>
    <property type="project" value="UniProtKB-EC"/>
</dbReference>
<dbReference type="GO" id="GO:0005829">
    <property type="term" value="C:cytosol"/>
    <property type="evidence" value="ECO:0007669"/>
    <property type="project" value="TreeGrafter"/>
</dbReference>
<organism evidence="4 5">
    <name type="scientific">Syntrophomonas wolfei subsp. wolfei (strain DSM 2245B / Goettingen)</name>
    <dbReference type="NCBI Taxonomy" id="335541"/>
    <lineage>
        <taxon>Bacteria</taxon>
        <taxon>Bacillati</taxon>
        <taxon>Bacillota</taxon>
        <taxon>Clostridia</taxon>
        <taxon>Eubacteriales</taxon>
        <taxon>Syntrophomonadaceae</taxon>
        <taxon>Syntrophomonas</taxon>
    </lineage>
</organism>
<evidence type="ECO:0000256" key="2">
    <source>
        <dbReference type="RuleBase" id="RU364082"/>
    </source>
</evidence>
<proteinExistence type="inferred from homology"/>
<feature type="domain" description="RmlD-like substrate binding" evidence="3">
    <location>
        <begin position="16"/>
        <end position="299"/>
    </location>
</feature>
<dbReference type="Gene3D" id="3.40.50.720">
    <property type="entry name" value="NAD(P)-binding Rossmann-like Domain"/>
    <property type="match status" value="1"/>
</dbReference>
<comment type="similarity">
    <text evidence="1 2">Belongs to the dTDP-4-dehydrorhamnose reductase family.</text>
</comment>
<dbReference type="STRING" id="335541.Swol_0727"/>
<dbReference type="UniPathway" id="UPA00124"/>
<dbReference type="SUPFAM" id="SSF51735">
    <property type="entry name" value="NAD(P)-binding Rossmann-fold domains"/>
    <property type="match status" value="1"/>
</dbReference>
<gene>
    <name evidence="4" type="ordered locus">Swol_0727</name>
</gene>
<dbReference type="EC" id="1.1.1.133" evidence="2"/>
<dbReference type="CDD" id="cd05254">
    <property type="entry name" value="dTDP_HR_like_SDR_e"/>
    <property type="match status" value="1"/>
</dbReference>